<feature type="domain" description="RDD" evidence="6">
    <location>
        <begin position="2"/>
        <end position="114"/>
    </location>
</feature>
<reference evidence="7 8" key="1">
    <citation type="submission" date="2017-05" db="EMBL/GenBank/DDBJ databases">
        <title>The Genome Sequence of Enterococcus sp. 8G7_MSG3316.</title>
        <authorList>
            <consortium name="The Broad Institute Genomics Platform"/>
            <consortium name="The Broad Institute Genomic Center for Infectious Diseases"/>
            <person name="Earl A."/>
            <person name="Manson A."/>
            <person name="Schwartman J."/>
            <person name="Gilmore M."/>
            <person name="Abouelleil A."/>
            <person name="Cao P."/>
            <person name="Chapman S."/>
            <person name="Cusick C."/>
            <person name="Shea T."/>
            <person name="Young S."/>
            <person name="Neafsey D."/>
            <person name="Nusbaum C."/>
            <person name="Birren B."/>
        </authorList>
    </citation>
    <scope>NUCLEOTIDE SEQUENCE [LARGE SCALE GENOMIC DNA]</scope>
    <source>
        <strain evidence="7 8">8G7_MSG3316</strain>
    </source>
</reference>
<dbReference type="Proteomes" id="UP000195043">
    <property type="component" value="Unassembled WGS sequence"/>
</dbReference>
<feature type="transmembrane region" description="Helical" evidence="5">
    <location>
        <begin position="12"/>
        <end position="33"/>
    </location>
</feature>
<evidence type="ECO:0000313" key="7">
    <source>
        <dbReference type="EMBL" id="OTN75068.1"/>
    </source>
</evidence>
<sequence length="130" mass="14715">MMFKRICAQLIDFVMGIITIYLIFVFVLPLYSHLVPNDFAAVCIAIVLMGALYFGLQYPFMQNHQTLGKAFFHLAIVSTDPYRKDVSVAVIIQREILCKVMSCFFICVPLFFGKAGGHEESTHTKLVQLS</sequence>
<dbReference type="STRING" id="1834191.A5886_000112"/>
<dbReference type="RefSeq" id="WP_086273170.1">
    <property type="nucleotide sequence ID" value="NZ_NGKU01000001.1"/>
</dbReference>
<dbReference type="InterPro" id="IPR010432">
    <property type="entry name" value="RDD"/>
</dbReference>
<comment type="subcellular location">
    <subcellularLocation>
        <location evidence="1">Membrane</location>
        <topology evidence="1">Multi-pass membrane protein</topology>
    </subcellularLocation>
</comment>
<gene>
    <name evidence="7" type="ORF">A5886_000112</name>
</gene>
<accession>A0A242A201</accession>
<evidence type="ECO:0000259" key="6">
    <source>
        <dbReference type="Pfam" id="PF06271"/>
    </source>
</evidence>
<dbReference type="GO" id="GO:0016020">
    <property type="term" value="C:membrane"/>
    <property type="evidence" value="ECO:0007669"/>
    <property type="project" value="UniProtKB-SubCell"/>
</dbReference>
<name>A0A242A201_9ENTE</name>
<keyword evidence="3 5" id="KW-1133">Transmembrane helix</keyword>
<dbReference type="Pfam" id="PF06271">
    <property type="entry name" value="RDD"/>
    <property type="match status" value="1"/>
</dbReference>
<evidence type="ECO:0000256" key="4">
    <source>
        <dbReference type="ARBA" id="ARBA00023136"/>
    </source>
</evidence>
<dbReference type="OrthoDB" id="2184374at2"/>
<comment type="caution">
    <text evidence="7">The sequence shown here is derived from an EMBL/GenBank/DDBJ whole genome shotgun (WGS) entry which is preliminary data.</text>
</comment>
<protein>
    <recommendedName>
        <fullName evidence="6">RDD domain-containing protein</fullName>
    </recommendedName>
</protein>
<evidence type="ECO:0000313" key="8">
    <source>
        <dbReference type="Proteomes" id="UP000195043"/>
    </source>
</evidence>
<evidence type="ECO:0000256" key="1">
    <source>
        <dbReference type="ARBA" id="ARBA00004141"/>
    </source>
</evidence>
<evidence type="ECO:0000256" key="5">
    <source>
        <dbReference type="SAM" id="Phobius"/>
    </source>
</evidence>
<evidence type="ECO:0000256" key="3">
    <source>
        <dbReference type="ARBA" id="ARBA00022989"/>
    </source>
</evidence>
<keyword evidence="2 5" id="KW-0812">Transmembrane</keyword>
<feature type="transmembrane region" description="Helical" evidence="5">
    <location>
        <begin position="39"/>
        <end position="56"/>
    </location>
</feature>
<keyword evidence="8" id="KW-1185">Reference proteome</keyword>
<proteinExistence type="predicted"/>
<evidence type="ECO:0000256" key="2">
    <source>
        <dbReference type="ARBA" id="ARBA00022692"/>
    </source>
</evidence>
<organism evidence="7 8">
    <name type="scientific">Candidatus Enterococcus testudinis</name>
    <dbReference type="NCBI Taxonomy" id="1834191"/>
    <lineage>
        <taxon>Bacteria</taxon>
        <taxon>Bacillati</taxon>
        <taxon>Bacillota</taxon>
        <taxon>Bacilli</taxon>
        <taxon>Lactobacillales</taxon>
        <taxon>Enterococcaceae</taxon>
        <taxon>Enterococcus</taxon>
    </lineage>
</organism>
<dbReference type="AlphaFoldDB" id="A0A242A201"/>
<dbReference type="EMBL" id="NGKU01000001">
    <property type="protein sequence ID" value="OTN75068.1"/>
    <property type="molecule type" value="Genomic_DNA"/>
</dbReference>
<keyword evidence="4 5" id="KW-0472">Membrane</keyword>